<reference evidence="1 2" key="1">
    <citation type="journal article" date="2019" name="Commun. Biol.">
        <title>The bagworm genome reveals a unique fibroin gene that provides high tensile strength.</title>
        <authorList>
            <person name="Kono N."/>
            <person name="Nakamura H."/>
            <person name="Ohtoshi R."/>
            <person name="Tomita M."/>
            <person name="Numata K."/>
            <person name="Arakawa K."/>
        </authorList>
    </citation>
    <scope>NUCLEOTIDE SEQUENCE [LARGE SCALE GENOMIC DNA]</scope>
</reference>
<comment type="caution">
    <text evidence="1">The sequence shown here is derived from an EMBL/GenBank/DDBJ whole genome shotgun (WGS) entry which is preliminary data.</text>
</comment>
<proteinExistence type="predicted"/>
<evidence type="ECO:0000313" key="2">
    <source>
        <dbReference type="Proteomes" id="UP000299102"/>
    </source>
</evidence>
<organism evidence="1 2">
    <name type="scientific">Eumeta variegata</name>
    <name type="common">Bagworm moth</name>
    <name type="synonym">Eumeta japonica</name>
    <dbReference type="NCBI Taxonomy" id="151549"/>
    <lineage>
        <taxon>Eukaryota</taxon>
        <taxon>Metazoa</taxon>
        <taxon>Ecdysozoa</taxon>
        <taxon>Arthropoda</taxon>
        <taxon>Hexapoda</taxon>
        <taxon>Insecta</taxon>
        <taxon>Pterygota</taxon>
        <taxon>Neoptera</taxon>
        <taxon>Endopterygota</taxon>
        <taxon>Lepidoptera</taxon>
        <taxon>Glossata</taxon>
        <taxon>Ditrysia</taxon>
        <taxon>Tineoidea</taxon>
        <taxon>Psychidae</taxon>
        <taxon>Oiketicinae</taxon>
        <taxon>Eumeta</taxon>
    </lineage>
</organism>
<keyword evidence="2" id="KW-1185">Reference proteome</keyword>
<name>A0A4C1WQJ9_EUMVA</name>
<protein>
    <submittedName>
        <fullName evidence="1">Uncharacterized protein</fullName>
    </submittedName>
</protein>
<evidence type="ECO:0000313" key="1">
    <source>
        <dbReference type="EMBL" id="GBP53658.1"/>
    </source>
</evidence>
<accession>A0A4C1WQJ9</accession>
<sequence length="105" mass="12259">MAEFFYPVFLIPKPEHLFPTPSEIHNIQCSRKLKNYYPRRRSDEVKSRRLSPERLLTYKARISETYRSGVDSALCDAPPPRTGTGGARYRCSHRRLQDIYVTLKG</sequence>
<dbReference type="AlphaFoldDB" id="A0A4C1WQJ9"/>
<gene>
    <name evidence="1" type="ORF">EVAR_36027_1</name>
</gene>
<dbReference type="Proteomes" id="UP000299102">
    <property type="component" value="Unassembled WGS sequence"/>
</dbReference>
<dbReference type="EMBL" id="BGZK01000631">
    <property type="protein sequence ID" value="GBP53658.1"/>
    <property type="molecule type" value="Genomic_DNA"/>
</dbReference>